<sequence>MVSDVEFDKGHDLKAPEKFEVAQNLGTNDLGSWQVGKLPVLGVTIRLVDPDTGALVNLYPRNALAPDAIRENRQYHFDIRLDDAEIPWDWEVRVGALSMERHIIRGQTYFVLDLGFYAGSLAFKVMRKDKVVASANVVVSPVLAKLTVEQYSAMLEDLTGWTRAIYRLVGATIPASAAVGESNRLVTFNLISCYIDLLDTAIHRIADRPVNRYSSEHEEVSLFRARKVTNAGLLKALRSPRIRRATSAEMAAAPALVVALGGHLVERIQQPRQSRHSSIYEHRALLGFLNWLDSVCNRLTIALIAEGRSNRNMLLSDITIWRAKIEKMRRRDVFHGIEPDRSLRPTNIFTMKPSYKSAFTIAMKLRQGLGENGLQVSLPIAETPLLYEMWCLGGFLMAVANNFSASHDAIRAGLKGLPSNEGLGWVLPQDAGWTIPLAVSVLQARVQLVYI</sequence>
<accession>A0A2U2DMB2</accession>
<dbReference type="OrthoDB" id="32195at2"/>
<name>A0A2U2DMB2_9HYPH</name>
<dbReference type="Pfam" id="PF09823">
    <property type="entry name" value="DUF2357"/>
    <property type="match status" value="1"/>
</dbReference>
<feature type="domain" description="DUF2357" evidence="1">
    <location>
        <begin position="113"/>
        <end position="361"/>
    </location>
</feature>
<proteinExistence type="predicted"/>
<dbReference type="Proteomes" id="UP000245252">
    <property type="component" value="Unassembled WGS sequence"/>
</dbReference>
<keyword evidence="3" id="KW-1185">Reference proteome</keyword>
<evidence type="ECO:0000313" key="3">
    <source>
        <dbReference type="Proteomes" id="UP000245252"/>
    </source>
</evidence>
<protein>
    <recommendedName>
        <fullName evidence="1">DUF2357 domain-containing protein</fullName>
    </recommendedName>
</protein>
<reference evidence="2 3" key="1">
    <citation type="submission" date="2018-05" db="EMBL/GenBank/DDBJ databases">
        <title>The draft genome of strain NS-104.</title>
        <authorList>
            <person name="Hang P."/>
            <person name="Jiang J."/>
        </authorList>
    </citation>
    <scope>NUCLEOTIDE SEQUENCE [LARGE SCALE GENOMIC DNA]</scope>
    <source>
        <strain evidence="2 3">NS-104</strain>
    </source>
</reference>
<dbReference type="InterPro" id="IPR018633">
    <property type="entry name" value="DUF2357"/>
</dbReference>
<dbReference type="AlphaFoldDB" id="A0A2U2DMB2"/>
<comment type="caution">
    <text evidence="2">The sequence shown here is derived from an EMBL/GenBank/DDBJ whole genome shotgun (WGS) entry which is preliminary data.</text>
</comment>
<organism evidence="2 3">
    <name type="scientific">Metarhizobium album</name>
    <dbReference type="NCBI Taxonomy" id="2182425"/>
    <lineage>
        <taxon>Bacteria</taxon>
        <taxon>Pseudomonadati</taxon>
        <taxon>Pseudomonadota</taxon>
        <taxon>Alphaproteobacteria</taxon>
        <taxon>Hyphomicrobiales</taxon>
        <taxon>Rhizobiaceae</taxon>
        <taxon>Metarhizobium</taxon>
    </lineage>
</organism>
<evidence type="ECO:0000313" key="2">
    <source>
        <dbReference type="EMBL" id="PWE54419.1"/>
    </source>
</evidence>
<gene>
    <name evidence="2" type="ORF">DEM27_20125</name>
</gene>
<dbReference type="EMBL" id="QFBC01000010">
    <property type="protein sequence ID" value="PWE54419.1"/>
    <property type="molecule type" value="Genomic_DNA"/>
</dbReference>
<evidence type="ECO:0000259" key="1">
    <source>
        <dbReference type="Pfam" id="PF09823"/>
    </source>
</evidence>
<dbReference type="RefSeq" id="WP_109460049.1">
    <property type="nucleotide sequence ID" value="NZ_QFBC01000010.1"/>
</dbReference>